<dbReference type="RefSeq" id="XP_015412588.1">
    <property type="nucleotide sequence ID" value="XM_015545434.1"/>
</dbReference>
<keyword evidence="1 2" id="KW-0732">Signal</keyword>
<evidence type="ECO:0000313" key="4">
    <source>
        <dbReference type="EMBL" id="KNG91665.1"/>
    </source>
</evidence>
<proteinExistence type="predicted"/>
<dbReference type="PANTHER" id="PTHR35185:SF1">
    <property type="entry name" value="UPF0619 GPI-ANCHORED MEMBRANE PROTEIN C1322.10"/>
    <property type="match status" value="1"/>
</dbReference>
<protein>
    <recommendedName>
        <fullName evidence="3">Yeast cell wall synthesis Kre9/Knh1-like N-terminal domain-containing protein</fullName>
    </recommendedName>
</protein>
<feature type="chain" id="PRO_5005553938" description="Yeast cell wall synthesis Kre9/Knh1-like N-terminal domain-containing protein" evidence="2">
    <location>
        <begin position="18"/>
        <end position="124"/>
    </location>
</feature>
<feature type="domain" description="Yeast cell wall synthesis Kre9/Knh1-like N-terminal" evidence="3">
    <location>
        <begin position="23"/>
        <end position="104"/>
    </location>
</feature>
<dbReference type="InterPro" id="IPR052479">
    <property type="entry name" value="GPI-anchor_Adhesion_Reg"/>
</dbReference>
<feature type="signal peptide" evidence="2">
    <location>
        <begin position="1"/>
        <end position="17"/>
    </location>
</feature>
<dbReference type="OrthoDB" id="5316007at2759"/>
<reference evidence="4 5" key="1">
    <citation type="submission" date="2014-06" db="EMBL/GenBank/DDBJ databases">
        <title>The Genome of the Aflatoxigenic Filamentous Fungus Aspergillus nomius.</title>
        <authorList>
            <person name="Moore M.G."/>
            <person name="Shannon B.M."/>
            <person name="Brian M.M."/>
        </authorList>
    </citation>
    <scope>NUCLEOTIDE SEQUENCE [LARGE SCALE GENOMIC DNA]</scope>
    <source>
        <strain evidence="4 5">NRRL 13137</strain>
    </source>
</reference>
<accession>A0A0L1JIR8</accession>
<dbReference type="Pfam" id="PF10342">
    <property type="entry name" value="Kre9_KNH"/>
    <property type="match status" value="1"/>
</dbReference>
<evidence type="ECO:0000259" key="3">
    <source>
        <dbReference type="Pfam" id="PF10342"/>
    </source>
</evidence>
<dbReference type="Proteomes" id="UP000037505">
    <property type="component" value="Unassembled WGS sequence"/>
</dbReference>
<dbReference type="EMBL" id="JNOM01000001">
    <property type="protein sequence ID" value="KNG91665.1"/>
    <property type="molecule type" value="Genomic_DNA"/>
</dbReference>
<dbReference type="AlphaFoldDB" id="A0A0L1JIR8"/>
<comment type="caution">
    <text evidence="4">The sequence shown here is derived from an EMBL/GenBank/DDBJ whole genome shotgun (WGS) entry which is preliminary data.</text>
</comment>
<dbReference type="InterPro" id="IPR018466">
    <property type="entry name" value="Kre9/Knh1-like_N"/>
</dbReference>
<organism evidence="4 5">
    <name type="scientific">Aspergillus nomiae NRRL (strain ATCC 15546 / NRRL 13137 / CBS 260.88 / M93)</name>
    <dbReference type="NCBI Taxonomy" id="1509407"/>
    <lineage>
        <taxon>Eukaryota</taxon>
        <taxon>Fungi</taxon>
        <taxon>Dikarya</taxon>
        <taxon>Ascomycota</taxon>
        <taxon>Pezizomycotina</taxon>
        <taxon>Eurotiomycetes</taxon>
        <taxon>Eurotiomycetidae</taxon>
        <taxon>Eurotiales</taxon>
        <taxon>Aspergillaceae</taxon>
        <taxon>Aspergillus</taxon>
        <taxon>Aspergillus subgen. Circumdati</taxon>
    </lineage>
</organism>
<dbReference type="GeneID" id="26801980"/>
<keyword evidence="5" id="KW-1185">Reference proteome</keyword>
<evidence type="ECO:0000256" key="2">
    <source>
        <dbReference type="SAM" id="SignalP"/>
    </source>
</evidence>
<name>A0A0L1JIR8_ASPN3</name>
<evidence type="ECO:0000313" key="5">
    <source>
        <dbReference type="Proteomes" id="UP000037505"/>
    </source>
</evidence>
<evidence type="ECO:0000256" key="1">
    <source>
        <dbReference type="ARBA" id="ARBA00022729"/>
    </source>
</evidence>
<dbReference type="PANTHER" id="PTHR35185">
    <property type="entry name" value="SERINE/THREONINE-RICH PROTEIN ADG2-RELATED"/>
    <property type="match status" value="1"/>
</dbReference>
<sequence>MQFILVCLAALASSVAAYEVSTPVTGDRIFLQAGTTITWSAVNTDNPSFDLWLVNMRHFPNYARRIDQGINRDAQSYNVQGVSGVPANDGYQFNFVRRNADETEAKERPLAQSKDFIVTGAGII</sequence>
<dbReference type="STRING" id="1509407.A0A0L1JIR8"/>
<gene>
    <name evidence="4" type="ORF">ANOM_000176</name>
</gene>